<evidence type="ECO:0000313" key="2">
    <source>
        <dbReference type="Proteomes" id="UP001221898"/>
    </source>
</evidence>
<keyword evidence="2" id="KW-1185">Reference proteome</keyword>
<dbReference type="EMBL" id="JAINUG010000454">
    <property type="protein sequence ID" value="KAJ8367739.1"/>
    <property type="molecule type" value="Genomic_DNA"/>
</dbReference>
<protein>
    <submittedName>
        <fullName evidence="1">Uncharacterized protein</fullName>
    </submittedName>
</protein>
<sequence length="95" mass="10353">MRSFSPLVVVKPDGALELIACIQQQHLNPGFIHEEDPSPACQWPSKVSVGPLTSSVMTPNCSQVKTLTIPQVKKQDVAVLGWRGYTWSAIVRPVG</sequence>
<dbReference type="Proteomes" id="UP001221898">
    <property type="component" value="Unassembled WGS sequence"/>
</dbReference>
<evidence type="ECO:0000313" key="1">
    <source>
        <dbReference type="EMBL" id="KAJ8367739.1"/>
    </source>
</evidence>
<gene>
    <name evidence="1" type="ORF">AAFF_G00311070</name>
</gene>
<name>A0AAD7R810_9TELE</name>
<proteinExistence type="predicted"/>
<comment type="caution">
    <text evidence="1">The sequence shown here is derived from an EMBL/GenBank/DDBJ whole genome shotgun (WGS) entry which is preliminary data.</text>
</comment>
<reference evidence="1" key="1">
    <citation type="journal article" date="2023" name="Science">
        <title>Genome structures resolve the early diversification of teleost fishes.</title>
        <authorList>
            <person name="Parey E."/>
            <person name="Louis A."/>
            <person name="Montfort J."/>
            <person name="Bouchez O."/>
            <person name="Roques C."/>
            <person name="Iampietro C."/>
            <person name="Lluch J."/>
            <person name="Castinel A."/>
            <person name="Donnadieu C."/>
            <person name="Desvignes T."/>
            <person name="Floi Bucao C."/>
            <person name="Jouanno E."/>
            <person name="Wen M."/>
            <person name="Mejri S."/>
            <person name="Dirks R."/>
            <person name="Jansen H."/>
            <person name="Henkel C."/>
            <person name="Chen W.J."/>
            <person name="Zahm M."/>
            <person name="Cabau C."/>
            <person name="Klopp C."/>
            <person name="Thompson A.W."/>
            <person name="Robinson-Rechavi M."/>
            <person name="Braasch I."/>
            <person name="Lecointre G."/>
            <person name="Bobe J."/>
            <person name="Postlethwait J.H."/>
            <person name="Berthelot C."/>
            <person name="Roest Crollius H."/>
            <person name="Guiguen Y."/>
        </authorList>
    </citation>
    <scope>NUCLEOTIDE SEQUENCE</scope>
    <source>
        <strain evidence="1">NC1722</strain>
    </source>
</reference>
<accession>A0AAD7R810</accession>
<organism evidence="1 2">
    <name type="scientific">Aldrovandia affinis</name>
    <dbReference type="NCBI Taxonomy" id="143900"/>
    <lineage>
        <taxon>Eukaryota</taxon>
        <taxon>Metazoa</taxon>
        <taxon>Chordata</taxon>
        <taxon>Craniata</taxon>
        <taxon>Vertebrata</taxon>
        <taxon>Euteleostomi</taxon>
        <taxon>Actinopterygii</taxon>
        <taxon>Neopterygii</taxon>
        <taxon>Teleostei</taxon>
        <taxon>Notacanthiformes</taxon>
        <taxon>Halosauridae</taxon>
        <taxon>Aldrovandia</taxon>
    </lineage>
</organism>
<dbReference type="AlphaFoldDB" id="A0AAD7R810"/>